<dbReference type="InterPro" id="IPR039426">
    <property type="entry name" value="TonB-dep_rcpt-like"/>
</dbReference>
<organism evidence="10">
    <name type="scientific">uncultured Cytophagales bacterium</name>
    <dbReference type="NCBI Taxonomy" id="158755"/>
    <lineage>
        <taxon>Bacteria</taxon>
        <taxon>Pseudomonadati</taxon>
        <taxon>Bacteroidota</taxon>
        <taxon>Sphingobacteriia</taxon>
        <taxon>Sphingobacteriales</taxon>
        <taxon>environmental samples</taxon>
    </lineage>
</organism>
<dbReference type="InterPro" id="IPR037066">
    <property type="entry name" value="Plug_dom_sf"/>
</dbReference>
<dbReference type="Pfam" id="PF13715">
    <property type="entry name" value="CarbopepD_reg_2"/>
    <property type="match status" value="1"/>
</dbReference>
<dbReference type="NCBIfam" id="TIGR04056">
    <property type="entry name" value="OMP_RagA_SusC"/>
    <property type="match status" value="1"/>
</dbReference>
<evidence type="ECO:0000256" key="6">
    <source>
        <dbReference type="ARBA" id="ARBA00023136"/>
    </source>
</evidence>
<dbReference type="NCBIfam" id="TIGR04057">
    <property type="entry name" value="SusC_RagA_signa"/>
    <property type="match status" value="1"/>
</dbReference>
<keyword evidence="3 8" id="KW-1134">Transmembrane beta strand</keyword>
<dbReference type="Gene3D" id="2.60.40.1120">
    <property type="entry name" value="Carboxypeptidase-like, regulatory domain"/>
    <property type="match status" value="1"/>
</dbReference>
<keyword evidence="4 8" id="KW-0812">Transmembrane</keyword>
<comment type="similarity">
    <text evidence="8">Belongs to the TonB-dependent receptor family.</text>
</comment>
<evidence type="ECO:0000256" key="3">
    <source>
        <dbReference type="ARBA" id="ARBA00022452"/>
    </source>
</evidence>
<gene>
    <name evidence="10" type="ORF">AVDCRST_MAG56-1972</name>
</gene>
<dbReference type="FunFam" id="2.170.130.10:FF:000003">
    <property type="entry name" value="SusC/RagA family TonB-linked outer membrane protein"/>
    <property type="match status" value="1"/>
</dbReference>
<dbReference type="InterPro" id="IPR008969">
    <property type="entry name" value="CarboxyPept-like_regulatory"/>
</dbReference>
<evidence type="ECO:0000256" key="5">
    <source>
        <dbReference type="ARBA" id="ARBA00022729"/>
    </source>
</evidence>
<dbReference type="PROSITE" id="PS52016">
    <property type="entry name" value="TONB_DEPENDENT_REC_3"/>
    <property type="match status" value="1"/>
</dbReference>
<dbReference type="InterPro" id="IPR036942">
    <property type="entry name" value="Beta-barrel_TonB_sf"/>
</dbReference>
<evidence type="ECO:0000313" key="10">
    <source>
        <dbReference type="EMBL" id="CAA9251744.1"/>
    </source>
</evidence>
<dbReference type="GO" id="GO:0044718">
    <property type="term" value="P:siderophore transmembrane transport"/>
    <property type="evidence" value="ECO:0007669"/>
    <property type="project" value="TreeGrafter"/>
</dbReference>
<dbReference type="SUPFAM" id="SSF56935">
    <property type="entry name" value="Porins"/>
    <property type="match status" value="1"/>
</dbReference>
<dbReference type="GO" id="GO:0015344">
    <property type="term" value="F:siderophore uptake transmembrane transporter activity"/>
    <property type="evidence" value="ECO:0007669"/>
    <property type="project" value="TreeGrafter"/>
</dbReference>
<keyword evidence="5" id="KW-0732">Signal</keyword>
<dbReference type="GO" id="GO:0009279">
    <property type="term" value="C:cell outer membrane"/>
    <property type="evidence" value="ECO:0007669"/>
    <property type="project" value="UniProtKB-SubCell"/>
</dbReference>
<name>A0A6J4IJA2_9SPHI</name>
<evidence type="ECO:0000259" key="9">
    <source>
        <dbReference type="Pfam" id="PF07715"/>
    </source>
</evidence>
<dbReference type="EMBL" id="CADCTQ010000179">
    <property type="protein sequence ID" value="CAA9251744.1"/>
    <property type="molecule type" value="Genomic_DNA"/>
</dbReference>
<protein>
    <submittedName>
        <fullName evidence="10">Outer membrane TonB-dependent transporter, utilization system for glycans and polysaccharides (PUL), SusC family</fullName>
    </submittedName>
</protein>
<evidence type="ECO:0000256" key="7">
    <source>
        <dbReference type="ARBA" id="ARBA00023237"/>
    </source>
</evidence>
<comment type="subcellular location">
    <subcellularLocation>
        <location evidence="1 8">Cell outer membrane</location>
        <topology evidence="1 8">Multi-pass membrane protein</topology>
    </subcellularLocation>
</comment>
<evidence type="ECO:0000256" key="8">
    <source>
        <dbReference type="PROSITE-ProRule" id="PRU01360"/>
    </source>
</evidence>
<evidence type="ECO:0000256" key="4">
    <source>
        <dbReference type="ARBA" id="ARBA00022692"/>
    </source>
</evidence>
<proteinExistence type="inferred from homology"/>
<reference evidence="10" key="1">
    <citation type="submission" date="2020-02" db="EMBL/GenBank/DDBJ databases">
        <authorList>
            <person name="Meier V. D."/>
        </authorList>
    </citation>
    <scope>NUCLEOTIDE SEQUENCE</scope>
    <source>
        <strain evidence="10">AVDCRST_MAG56</strain>
    </source>
</reference>
<dbReference type="FunFam" id="2.60.40.1120:FF:000003">
    <property type="entry name" value="Outer membrane protein Omp121"/>
    <property type="match status" value="1"/>
</dbReference>
<dbReference type="Gene3D" id="2.40.170.20">
    <property type="entry name" value="TonB-dependent receptor, beta-barrel domain"/>
    <property type="match status" value="1"/>
</dbReference>
<dbReference type="InterPro" id="IPR012910">
    <property type="entry name" value="Plug_dom"/>
</dbReference>
<dbReference type="InterPro" id="IPR023996">
    <property type="entry name" value="TonB-dep_OMP_SusC/RagA"/>
</dbReference>
<accession>A0A6J4IJA2</accession>
<dbReference type="SUPFAM" id="SSF49464">
    <property type="entry name" value="Carboxypeptidase regulatory domain-like"/>
    <property type="match status" value="1"/>
</dbReference>
<dbReference type="Pfam" id="PF07715">
    <property type="entry name" value="Plug"/>
    <property type="match status" value="1"/>
</dbReference>
<sequence length="1062" mass="118399">MRKDYLLVAGLLVLPTLFSPGRSLYAQTLASGPADPAGTARIETPAAVADIPVSGRVTDENGGGIPGVSVLVKGTTNGTTTDVDGRYKLTAPDNATLVFSFIGYITQEAAIGNRGTVNVSLATDVKALSEVVVVGYGTQKKETLTGSITSVKGSEIVQAPVTNVTNSLVGRLPGLVAITPSGEPGNDGSTLRIRGVNSLGNNDPLIVVDGIPGRSLERIDQNSVESITVLKDASAAIYGAQAANGVILVTTKRGKVGKPEVTLNLNQGYGRPTRIPDMADAAEYATMLNEIERYKSTDPANYSPKYSDEEIGKFRDGSDPWRYPNTDWFKEVLRPWSGQAYGNVQVTGGSESLRYFGSFGTKGQQGFYQNSATKYNQYDLRGNLDGKIGEHISFAIDVAGRQENRNYPTRSAGSIFRMVMRGKPQMHAYWPNGTPGPDIEYGDNPAVVSTDATGYDRNRLYVLQNTLRLNVDIPWVKGLSINTNAGIDKAFAFGKRFETPWFLYSWDGQTYGADGEPLLVKGKKGFDDPRLRQNTADVQDILVNGMINYERTFGSIHNFKFMAGTERRTARGDRFDAYRRFFVSTAIDQLFAGGDADKDNGGSAYQQARLNYFGRVNYNLSEKYLFEVVWRYDGSYIFPETKRYGFFPGFSAGWRVSEESFWKDNVTFSDNFKLRASWGQTGNDRIDEFQYLATYGFGRWEEPPLRFQPYIFGITQEHKTLYETRIPNENVTWEIANQFNVGLETDLFNNKLLVSLDYFYNTRSQILWWRNASIPGSTGLSLPRENIGKVANRGFEFSVGYKNTAGGLEYEVSANGGYQKNKITFWDESPGRPEYQRTTDRPIPTNPFSPDDDLYYQALGIFRDQAQVDATPAKWANARPGDVIFEDVNGDGEINANDRVRNEKTNVPRFMGGVKTRLAYKGFDLEILFQGAAGAVQYVQTESGEIGNFLKSFYDERWTPENPDAGGPRTFNRDNEYWRNNRNTHFLRKTDYLRLKNLQFGYSLPGSLTERLRIKNLRLYVSGLNLLTYSPDFKDFDPETSSNNGQGYPLQKVINGGLTFTF</sequence>
<keyword evidence="7 8" id="KW-0998">Cell outer membrane</keyword>
<evidence type="ECO:0000256" key="1">
    <source>
        <dbReference type="ARBA" id="ARBA00004571"/>
    </source>
</evidence>
<keyword evidence="6 8" id="KW-0472">Membrane</keyword>
<feature type="domain" description="TonB-dependent receptor plug" evidence="9">
    <location>
        <begin position="141"/>
        <end position="246"/>
    </location>
</feature>
<evidence type="ECO:0000256" key="2">
    <source>
        <dbReference type="ARBA" id="ARBA00022448"/>
    </source>
</evidence>
<dbReference type="InterPro" id="IPR023997">
    <property type="entry name" value="TonB-dep_OMP_SusC/RagA_CS"/>
</dbReference>
<dbReference type="PANTHER" id="PTHR30069">
    <property type="entry name" value="TONB-DEPENDENT OUTER MEMBRANE RECEPTOR"/>
    <property type="match status" value="1"/>
</dbReference>
<dbReference type="Gene3D" id="2.170.130.10">
    <property type="entry name" value="TonB-dependent receptor, plug domain"/>
    <property type="match status" value="1"/>
</dbReference>
<dbReference type="AlphaFoldDB" id="A0A6J4IJA2"/>
<keyword evidence="2 8" id="KW-0813">Transport</keyword>
<dbReference type="PANTHER" id="PTHR30069:SF29">
    <property type="entry name" value="HEMOGLOBIN AND HEMOGLOBIN-HAPTOGLOBIN-BINDING PROTEIN 1-RELATED"/>
    <property type="match status" value="1"/>
</dbReference>